<organism evidence="1 2">
    <name type="scientific">Penicillium frequentans</name>
    <dbReference type="NCBI Taxonomy" id="3151616"/>
    <lineage>
        <taxon>Eukaryota</taxon>
        <taxon>Fungi</taxon>
        <taxon>Dikarya</taxon>
        <taxon>Ascomycota</taxon>
        <taxon>Pezizomycotina</taxon>
        <taxon>Eurotiomycetes</taxon>
        <taxon>Eurotiomycetidae</taxon>
        <taxon>Eurotiales</taxon>
        <taxon>Aspergillaceae</taxon>
        <taxon>Penicillium</taxon>
    </lineage>
</organism>
<dbReference type="AlphaFoldDB" id="A0AAD6CL53"/>
<comment type="caution">
    <text evidence="1">The sequence shown here is derived from an EMBL/GenBank/DDBJ whole genome shotgun (WGS) entry which is preliminary data.</text>
</comment>
<gene>
    <name evidence="1" type="ORF">N7494_012233</name>
</gene>
<keyword evidence="2" id="KW-1185">Reference proteome</keyword>
<evidence type="ECO:0000313" key="2">
    <source>
        <dbReference type="Proteomes" id="UP001220324"/>
    </source>
</evidence>
<proteinExistence type="predicted"/>
<evidence type="ECO:0000313" key="1">
    <source>
        <dbReference type="EMBL" id="KAJ5525583.1"/>
    </source>
</evidence>
<accession>A0AAD6CL53</accession>
<protein>
    <submittedName>
        <fullName evidence="1">Uncharacterized protein</fullName>
    </submittedName>
</protein>
<name>A0AAD6CL53_9EURO</name>
<dbReference type="Proteomes" id="UP001220324">
    <property type="component" value="Unassembled WGS sequence"/>
</dbReference>
<sequence>MPGTNKVHIFGDLWLPDPNRELPRQELIYVRKLLNLIQGAGEQHLEEAKGLKGKILATQYKPAQANHKADLQTFPEWNLIEAFEVFRKKEVGWWKERGVTRPGEYLVRPSGRTNAAVACHLYNPTFSVDDPFDGETEDLTNPSVAQLNRAGFSTRNNCLLFDHLARRDISRHCKEIYPEDLFDIHEEFTFALRAAMKAKVEICWGANVRQRMLKRLDQEPLRLWGDFTGLTLYLELTSDKKSWKRFVIFVAHPQRFMYVKSDGERAQAWRRRFGASQDRALTLAAQLSGIQISSNFYVLDVRLPQNICVPRQTSARKNAWKGQAVAQLKEIFPEAILSTESSHRIRATKEDKAALLQVLGVLGKIETSRVSQTVNVPRATDDKTLRNLRSQKIVNFWHGLENLAYAFIPIADTKTYPLRKINAHTISCLSDKLPAELQKSDCWDWEDLPASLVEFIQVQDGLKFNKRKIMCRADLEVAFYLLQRCEGNPEVLDILTLAFAVLAAYGWMITRPRKPLIDNMLVLRESPNDVIARKCSGCNKEQLDDPFAYWSKSDPDCYALWYHFRSNCGRPECTTQNVSLLPLDNLVRYSRATQSGLEAKRLDRFEKWFLLHPEEFGVLPGLLKVKCQGEACQETRLVKSRWTAHATPRFVVAVHKCAKSLKRTNWVPSGYLTVHAGTLSVLWKRFHEHPGFEITEYPRRPDIYFNTSLSIAGRVAALIEAQRLLENTSIKRKRKASEMTVAEAR</sequence>
<reference evidence="1 2" key="1">
    <citation type="journal article" date="2023" name="IMA Fungus">
        <title>Comparative genomic study of the Penicillium genus elucidates a diverse pangenome and 15 lateral gene transfer events.</title>
        <authorList>
            <person name="Petersen C."/>
            <person name="Sorensen T."/>
            <person name="Nielsen M.R."/>
            <person name="Sondergaard T.E."/>
            <person name="Sorensen J.L."/>
            <person name="Fitzpatrick D.A."/>
            <person name="Frisvad J.C."/>
            <person name="Nielsen K.L."/>
        </authorList>
    </citation>
    <scope>NUCLEOTIDE SEQUENCE [LARGE SCALE GENOMIC DNA]</scope>
    <source>
        <strain evidence="1 2">IBT 35679</strain>
    </source>
</reference>
<dbReference type="EMBL" id="JAQIZZ010000008">
    <property type="protein sequence ID" value="KAJ5525583.1"/>
    <property type="molecule type" value="Genomic_DNA"/>
</dbReference>